<feature type="transmembrane region" description="Helical" evidence="1">
    <location>
        <begin position="12"/>
        <end position="34"/>
    </location>
</feature>
<name>A0A4Q0MN05_9HYPH</name>
<dbReference type="Proteomes" id="UP000289708">
    <property type="component" value="Unassembled WGS sequence"/>
</dbReference>
<dbReference type="InterPro" id="IPR035919">
    <property type="entry name" value="EAL_sf"/>
</dbReference>
<dbReference type="RefSeq" id="WP_128776641.1">
    <property type="nucleotide sequence ID" value="NZ_RYFI01000004.1"/>
</dbReference>
<dbReference type="CDD" id="cd01948">
    <property type="entry name" value="EAL"/>
    <property type="match status" value="1"/>
</dbReference>
<dbReference type="PROSITE" id="PS50924">
    <property type="entry name" value="MHYT"/>
    <property type="match status" value="1"/>
</dbReference>
<evidence type="ECO:0000313" key="6">
    <source>
        <dbReference type="Proteomes" id="UP000289708"/>
    </source>
</evidence>
<evidence type="ECO:0000259" key="4">
    <source>
        <dbReference type="PROSITE" id="PS50924"/>
    </source>
</evidence>
<dbReference type="Pfam" id="PF00990">
    <property type="entry name" value="GGDEF"/>
    <property type="match status" value="1"/>
</dbReference>
<comment type="caution">
    <text evidence="5">The sequence shown here is derived from an EMBL/GenBank/DDBJ whole genome shotgun (WGS) entry which is preliminary data.</text>
</comment>
<dbReference type="InterPro" id="IPR052155">
    <property type="entry name" value="Biofilm_reg_signaling"/>
</dbReference>
<dbReference type="AlphaFoldDB" id="A0A4Q0MN05"/>
<feature type="transmembrane region" description="Helical" evidence="1">
    <location>
        <begin position="79"/>
        <end position="102"/>
    </location>
</feature>
<accession>A0A4Q0MN05</accession>
<dbReference type="Pfam" id="PF00563">
    <property type="entry name" value="EAL"/>
    <property type="match status" value="1"/>
</dbReference>
<dbReference type="InterPro" id="IPR005330">
    <property type="entry name" value="MHYT_dom"/>
</dbReference>
<dbReference type="PROSITE" id="PS50887">
    <property type="entry name" value="GGDEF"/>
    <property type="match status" value="1"/>
</dbReference>
<dbReference type="EMBL" id="RYFI01000004">
    <property type="protein sequence ID" value="RXF74416.1"/>
    <property type="molecule type" value="Genomic_DNA"/>
</dbReference>
<dbReference type="PROSITE" id="PS50883">
    <property type="entry name" value="EAL"/>
    <property type="match status" value="1"/>
</dbReference>
<feature type="transmembrane region" description="Helical" evidence="1">
    <location>
        <begin position="109"/>
        <end position="133"/>
    </location>
</feature>
<keyword evidence="1" id="KW-1133">Transmembrane helix</keyword>
<dbReference type="InterPro" id="IPR001633">
    <property type="entry name" value="EAL_dom"/>
</dbReference>
<dbReference type="InterPro" id="IPR043128">
    <property type="entry name" value="Rev_trsase/Diguanyl_cyclase"/>
</dbReference>
<dbReference type="Pfam" id="PF03707">
    <property type="entry name" value="MHYT"/>
    <property type="match status" value="1"/>
</dbReference>
<feature type="transmembrane region" description="Helical" evidence="1">
    <location>
        <begin position="145"/>
        <end position="164"/>
    </location>
</feature>
<proteinExistence type="predicted"/>
<dbReference type="InterPro" id="IPR029787">
    <property type="entry name" value="Nucleotide_cyclase"/>
</dbReference>
<dbReference type="NCBIfam" id="TIGR00254">
    <property type="entry name" value="GGDEF"/>
    <property type="match status" value="1"/>
</dbReference>
<dbReference type="Gene3D" id="3.30.70.270">
    <property type="match status" value="1"/>
</dbReference>
<dbReference type="Pfam" id="PF13426">
    <property type="entry name" value="PAS_9"/>
    <property type="match status" value="1"/>
</dbReference>
<dbReference type="SMART" id="SM00052">
    <property type="entry name" value="EAL"/>
    <property type="match status" value="1"/>
</dbReference>
<dbReference type="PANTHER" id="PTHR44757">
    <property type="entry name" value="DIGUANYLATE CYCLASE DGCP"/>
    <property type="match status" value="1"/>
</dbReference>
<dbReference type="CDD" id="cd01949">
    <property type="entry name" value="GGDEF"/>
    <property type="match status" value="1"/>
</dbReference>
<sequence>MLPNAIVDRLDPTALSLIAAYSVIGGAVSVALCARSSAAGATAARTIGAVLAVAMCGVTIWSAHVASIARIDALPGVGYAPFMSGLAFVVALVTAATGLAMLGAWRSAAASACGGAVVGAAIVACHYVGVASVRPAGSIVIDQKTFVSAAVLAIGFSTAALAAGARYSGLVGRVSAALTFAAAIFVFHFVAAGALKLAPNARAATSTNAFDKHDMLVAAGLAFLVALAAALVGLLLELRVKESGKSARERAFADLTREGIVICDGQRIVDVNMAAARLAGLDPAVMRARAFRDFLDAPDPDRILSASLAKPQEVGLKATGGEPAWVEVSSRDVQMEGRSRRVFTLRDLSETRRKEHQIRHLAYHDPLTGLANRAAFNEALAAALKRGGEVALFCVDLDKFKEVNDVFGHSAGDEILRTAARRIVAAAPDAMVFRLGGDEFVVIGTGPDAGDADKVALRLTERLNTETVVAGRTMRCGASVGFAVYPHHGSDVDQLFANADAALYRAKADGRGLARGFEPEMDLALRERRALQQDLATAISRNEMFLHWMPQANCETGEVVGFEALIRWKHPTRGVVPPVQFIPVAEETAAIVPIGEWVLRTACREAVRWVRPGKVAVNLSPVQFQHGDIVELVHSILVETGLSASRLELEITEGVLLDDLSGALNTLRRLKALGVQIAMDDFGTGYSSLSYLQAFPFDRIKIDASFIRTLSTSPQAKAIVRAVVALGASLDMPITAEGVETPEQRAFLAELHCEEIQGYLVGRPSPVVSFESPFAKQRMRAAG</sequence>
<dbReference type="InterPro" id="IPR000014">
    <property type="entry name" value="PAS"/>
</dbReference>
<reference evidence="5 6" key="1">
    <citation type="submission" date="2018-12" db="EMBL/GenBank/DDBJ databases">
        <title>bacterium Hansschlegelia zhihuaiae S113.</title>
        <authorList>
            <person name="He J."/>
        </authorList>
    </citation>
    <scope>NUCLEOTIDE SEQUENCE [LARGE SCALE GENOMIC DNA]</scope>
    <source>
        <strain evidence="5 6">S 113</strain>
    </source>
</reference>
<dbReference type="OrthoDB" id="9814202at2"/>
<dbReference type="SUPFAM" id="SSF55073">
    <property type="entry name" value="Nucleotide cyclase"/>
    <property type="match status" value="1"/>
</dbReference>
<dbReference type="SUPFAM" id="SSF141868">
    <property type="entry name" value="EAL domain-like"/>
    <property type="match status" value="1"/>
</dbReference>
<evidence type="ECO:0000313" key="5">
    <source>
        <dbReference type="EMBL" id="RXF74416.1"/>
    </source>
</evidence>
<keyword evidence="6" id="KW-1185">Reference proteome</keyword>
<dbReference type="InterPro" id="IPR000160">
    <property type="entry name" value="GGDEF_dom"/>
</dbReference>
<organism evidence="5 6">
    <name type="scientific">Hansschlegelia zhihuaiae</name>
    <dbReference type="NCBI Taxonomy" id="405005"/>
    <lineage>
        <taxon>Bacteria</taxon>
        <taxon>Pseudomonadati</taxon>
        <taxon>Pseudomonadota</taxon>
        <taxon>Alphaproteobacteria</taxon>
        <taxon>Hyphomicrobiales</taxon>
        <taxon>Methylopilaceae</taxon>
        <taxon>Hansschlegelia</taxon>
    </lineage>
</organism>
<dbReference type="Gene3D" id="3.20.20.450">
    <property type="entry name" value="EAL domain"/>
    <property type="match status" value="1"/>
</dbReference>
<keyword evidence="1" id="KW-0812">Transmembrane</keyword>
<feature type="domain" description="EAL" evidence="2">
    <location>
        <begin position="528"/>
        <end position="778"/>
    </location>
</feature>
<feature type="domain" description="GGDEF" evidence="3">
    <location>
        <begin position="388"/>
        <end position="519"/>
    </location>
</feature>
<feature type="transmembrane region" description="Helical" evidence="1">
    <location>
        <begin position="215"/>
        <end position="236"/>
    </location>
</feature>
<gene>
    <name evidence="5" type="ORF">EK403_06255</name>
</gene>
<evidence type="ECO:0000256" key="1">
    <source>
        <dbReference type="PROSITE-ProRule" id="PRU00244"/>
    </source>
</evidence>
<evidence type="ECO:0000259" key="2">
    <source>
        <dbReference type="PROSITE" id="PS50883"/>
    </source>
</evidence>
<dbReference type="PANTHER" id="PTHR44757:SF2">
    <property type="entry name" value="BIOFILM ARCHITECTURE MAINTENANCE PROTEIN MBAA"/>
    <property type="match status" value="1"/>
</dbReference>
<dbReference type="CDD" id="cd00130">
    <property type="entry name" value="PAS"/>
    <property type="match status" value="1"/>
</dbReference>
<dbReference type="Gene3D" id="3.30.450.20">
    <property type="entry name" value="PAS domain"/>
    <property type="match status" value="1"/>
</dbReference>
<feature type="domain" description="MHYT" evidence="4">
    <location>
        <begin position="10"/>
        <end position="198"/>
    </location>
</feature>
<feature type="transmembrane region" description="Helical" evidence="1">
    <location>
        <begin position="176"/>
        <end position="195"/>
    </location>
</feature>
<dbReference type="SMART" id="SM00267">
    <property type="entry name" value="GGDEF"/>
    <property type="match status" value="1"/>
</dbReference>
<dbReference type="SUPFAM" id="SSF55785">
    <property type="entry name" value="PYP-like sensor domain (PAS domain)"/>
    <property type="match status" value="1"/>
</dbReference>
<keyword evidence="1" id="KW-0472">Membrane</keyword>
<dbReference type="GO" id="GO:0016020">
    <property type="term" value="C:membrane"/>
    <property type="evidence" value="ECO:0007669"/>
    <property type="project" value="UniProtKB-UniRule"/>
</dbReference>
<feature type="transmembrane region" description="Helical" evidence="1">
    <location>
        <begin position="46"/>
        <end position="67"/>
    </location>
</feature>
<evidence type="ECO:0000259" key="3">
    <source>
        <dbReference type="PROSITE" id="PS50887"/>
    </source>
</evidence>
<dbReference type="InterPro" id="IPR035965">
    <property type="entry name" value="PAS-like_dom_sf"/>
</dbReference>
<protein>
    <submittedName>
        <fullName evidence="5">EAL domain-containing protein</fullName>
    </submittedName>
</protein>